<evidence type="ECO:0000256" key="3">
    <source>
        <dbReference type="ARBA" id="ARBA00023163"/>
    </source>
</evidence>
<protein>
    <recommendedName>
        <fullName evidence="4">HTH-type transcriptional regulator</fullName>
    </recommendedName>
</protein>
<dbReference type="EMBL" id="JAOUSF010000004">
    <property type="protein sequence ID" value="MCU9614383.1"/>
    <property type="molecule type" value="Genomic_DNA"/>
</dbReference>
<keyword evidence="2 4" id="KW-0238">DNA-binding</keyword>
<keyword evidence="5" id="KW-0175">Coiled coil</keyword>
<evidence type="ECO:0000256" key="5">
    <source>
        <dbReference type="SAM" id="Coils"/>
    </source>
</evidence>
<dbReference type="GO" id="GO:0003677">
    <property type="term" value="F:DNA binding"/>
    <property type="evidence" value="ECO:0007669"/>
    <property type="project" value="UniProtKB-UniRule"/>
</dbReference>
<evidence type="ECO:0000256" key="4">
    <source>
        <dbReference type="PIRNR" id="PIRNR006707"/>
    </source>
</evidence>
<dbReference type="SUPFAM" id="SSF46785">
    <property type="entry name" value="Winged helix' DNA-binding domain"/>
    <property type="match status" value="1"/>
</dbReference>
<dbReference type="InterPro" id="IPR026282">
    <property type="entry name" value="MJ1563"/>
</dbReference>
<evidence type="ECO:0000256" key="1">
    <source>
        <dbReference type="ARBA" id="ARBA00023015"/>
    </source>
</evidence>
<dbReference type="AlphaFoldDB" id="A0AAE3LTR2"/>
<accession>A0AAE3LTR2</accession>
<gene>
    <name evidence="6" type="ORF">OEV98_12635</name>
</gene>
<reference evidence="6" key="1">
    <citation type="submission" date="2022-10" db="EMBL/GenBank/DDBJ databases">
        <title>Description of Fervidibacillus gen. nov. in the family Fervidibacillaceae fam. nov. with two species, Fervidibacillus albus sp. nov., and Fervidibacillus halotolerans sp. nov., isolated from tidal flat sediments.</title>
        <authorList>
            <person name="Kwon K.K."/>
            <person name="Yang S.-H."/>
        </authorList>
    </citation>
    <scope>NUCLEOTIDE SEQUENCE</scope>
    <source>
        <strain evidence="6">JCM 19140</strain>
    </source>
</reference>
<dbReference type="PANTHER" id="PTHR38465:SF1">
    <property type="entry name" value="HTH-TYPE TRANSCRIPTIONAL REGULATOR MJ1563-RELATED"/>
    <property type="match status" value="1"/>
</dbReference>
<feature type="coiled-coil region" evidence="5">
    <location>
        <begin position="112"/>
        <end position="146"/>
    </location>
</feature>
<dbReference type="RefSeq" id="WP_263073664.1">
    <property type="nucleotide sequence ID" value="NZ_JAOUSF010000004.1"/>
</dbReference>
<dbReference type="PANTHER" id="PTHR38465">
    <property type="entry name" value="HTH-TYPE TRANSCRIPTIONAL REGULATOR MJ1563-RELATED"/>
    <property type="match status" value="1"/>
</dbReference>
<organism evidence="6 7">
    <name type="scientific">Perspicuibacillus lycopersici</name>
    <dbReference type="NCBI Taxonomy" id="1325689"/>
    <lineage>
        <taxon>Bacteria</taxon>
        <taxon>Bacillati</taxon>
        <taxon>Bacillota</taxon>
        <taxon>Bacilli</taxon>
        <taxon>Bacillales</taxon>
        <taxon>Bacillaceae</taxon>
        <taxon>Perspicuibacillus</taxon>
    </lineage>
</organism>
<keyword evidence="7" id="KW-1185">Reference proteome</keyword>
<dbReference type="InterPro" id="IPR036388">
    <property type="entry name" value="WH-like_DNA-bd_sf"/>
</dbReference>
<comment type="caution">
    <text evidence="6">The sequence shown here is derived from an EMBL/GenBank/DDBJ whole genome shotgun (WGS) entry which is preliminary data.</text>
</comment>
<proteinExistence type="inferred from homology"/>
<sequence>MSEDKDTKNWEKHEQTIDIFIQAIAKNMNLYGINPSVGRLYGALYFADEPMTLDDMREALSMSKTSMSTGVRLLSDIKMVESIYKKGIRKDLYQSEEDWYKSFTSLFGIRWRQQTETNIEEANEAIEKLEKLIQETEDESLKEKINRDLEKLQYAKSYYDWLMKFIKVVESGEIFQYIPKN</sequence>
<dbReference type="Proteomes" id="UP001209318">
    <property type="component" value="Unassembled WGS sequence"/>
</dbReference>
<keyword evidence="1 4" id="KW-0805">Transcription regulation</keyword>
<evidence type="ECO:0000313" key="6">
    <source>
        <dbReference type="EMBL" id="MCU9614383.1"/>
    </source>
</evidence>
<dbReference type="PIRSF" id="PIRSF006707">
    <property type="entry name" value="MJ1563"/>
    <property type="match status" value="1"/>
</dbReference>
<dbReference type="Gene3D" id="1.10.10.10">
    <property type="entry name" value="Winged helix-like DNA-binding domain superfamily/Winged helix DNA-binding domain"/>
    <property type="match status" value="1"/>
</dbReference>
<evidence type="ECO:0000256" key="2">
    <source>
        <dbReference type="ARBA" id="ARBA00023125"/>
    </source>
</evidence>
<dbReference type="InterPro" id="IPR052362">
    <property type="entry name" value="HTH-GbsR_regulator"/>
</dbReference>
<evidence type="ECO:0000313" key="7">
    <source>
        <dbReference type="Proteomes" id="UP001209318"/>
    </source>
</evidence>
<name>A0AAE3LTR2_9BACI</name>
<comment type="similarity">
    <text evidence="4">Belongs to the GbsR family.</text>
</comment>
<keyword evidence="3 4" id="KW-0804">Transcription</keyword>
<dbReference type="InterPro" id="IPR036390">
    <property type="entry name" value="WH_DNA-bd_sf"/>
</dbReference>